<dbReference type="GO" id="GO:0005737">
    <property type="term" value="C:cytoplasm"/>
    <property type="evidence" value="ECO:0007669"/>
    <property type="project" value="GOC"/>
</dbReference>
<dbReference type="OrthoDB" id="18320at2759"/>
<dbReference type="InterPro" id="IPR006722">
    <property type="entry name" value="Sedlin"/>
</dbReference>
<accession>A0A317XII3</accession>
<dbReference type="Pfam" id="PF04628">
    <property type="entry name" value="Sedlin_N"/>
    <property type="match status" value="1"/>
</dbReference>
<evidence type="ECO:0000256" key="2">
    <source>
        <dbReference type="ARBA" id="ARBA00024408"/>
    </source>
</evidence>
<dbReference type="SUPFAM" id="SSF64356">
    <property type="entry name" value="SNARE-like"/>
    <property type="match status" value="1"/>
</dbReference>
<dbReference type="InterPro" id="IPR044760">
    <property type="entry name" value="TRAPPC2L"/>
</dbReference>
<dbReference type="InterPro" id="IPR011012">
    <property type="entry name" value="Longin-like_dom_sf"/>
</dbReference>
<comment type="similarity">
    <text evidence="1">Belongs to the TRAPP small subunits family. Sedlin subfamily.</text>
</comment>
<dbReference type="CDD" id="cd14854">
    <property type="entry name" value="TRAPPC2L"/>
    <property type="match status" value="1"/>
</dbReference>
<name>A0A317XII3_9BASI</name>
<sequence length="212" mass="23173">MGSVTAPRQAVAIVSPRNGPIYARQFDQTGTSSSAADLRYHYFAHAALDVIEERSGISSSGQVPKATEQYLGLLYTLEDLAIYGFQTSTRLRFILIMSLTDHIVRDIDILTLFRAFQTAYLRYSANPFHVLGPQSLSSPSVDSGPMDALAAQSALQRQHEAHLPINCRSIRSASFDDSVDRIFLRRLLTEKSGSTNTAALQTRPPGVATAPS</sequence>
<dbReference type="FunCoup" id="A0A317XII3">
    <property type="interactions" value="28"/>
</dbReference>
<dbReference type="STRING" id="1882483.A0A317XII3"/>
<dbReference type="GO" id="GO:0006888">
    <property type="term" value="P:endoplasmic reticulum to Golgi vesicle-mediated transport"/>
    <property type="evidence" value="ECO:0007669"/>
    <property type="project" value="InterPro"/>
</dbReference>
<dbReference type="AlphaFoldDB" id="A0A317XII3"/>
<dbReference type="EMBL" id="KZ819204">
    <property type="protein sequence ID" value="PWY97612.1"/>
    <property type="molecule type" value="Genomic_DNA"/>
</dbReference>
<evidence type="ECO:0000313" key="3">
    <source>
        <dbReference type="EMBL" id="PWY97612.1"/>
    </source>
</evidence>
<keyword evidence="4" id="KW-1185">Reference proteome</keyword>
<dbReference type="Gene3D" id="3.30.450.70">
    <property type="match status" value="1"/>
</dbReference>
<evidence type="ECO:0000256" key="1">
    <source>
        <dbReference type="ARBA" id="ARBA00006626"/>
    </source>
</evidence>
<gene>
    <name evidence="3" type="ORF">BCV70DRAFT_48075</name>
</gene>
<proteinExistence type="inferred from homology"/>
<reference evidence="3 4" key="1">
    <citation type="journal article" date="2018" name="Mol. Biol. Evol.">
        <title>Broad Genomic Sampling Reveals a Smut Pathogenic Ancestry of the Fungal Clade Ustilaginomycotina.</title>
        <authorList>
            <person name="Kijpornyongpan T."/>
            <person name="Mondo S.J."/>
            <person name="Barry K."/>
            <person name="Sandor L."/>
            <person name="Lee J."/>
            <person name="Lipzen A."/>
            <person name="Pangilinan J."/>
            <person name="LaButti K."/>
            <person name="Hainaut M."/>
            <person name="Henrissat B."/>
            <person name="Grigoriev I.V."/>
            <person name="Spatafora J.W."/>
            <person name="Aime M.C."/>
        </authorList>
    </citation>
    <scope>NUCLEOTIDE SEQUENCE [LARGE SCALE GENOMIC DNA]</scope>
    <source>
        <strain evidence="3 4">MCA 3645</strain>
    </source>
</reference>
<dbReference type="InParanoid" id="A0A317XII3"/>
<evidence type="ECO:0000313" key="4">
    <source>
        <dbReference type="Proteomes" id="UP000246740"/>
    </source>
</evidence>
<dbReference type="PANTHER" id="PTHR12403">
    <property type="entry name" value="TRAFFICKING PROTEIN PARTICLE COMPLEX SUBUNIT 2"/>
    <property type="match status" value="1"/>
</dbReference>
<protein>
    <recommendedName>
        <fullName evidence="2">Trafficking protein particle complex subunit 2-like protein</fullName>
    </recommendedName>
</protein>
<organism evidence="3 4">
    <name type="scientific">Testicularia cyperi</name>
    <dbReference type="NCBI Taxonomy" id="1882483"/>
    <lineage>
        <taxon>Eukaryota</taxon>
        <taxon>Fungi</taxon>
        <taxon>Dikarya</taxon>
        <taxon>Basidiomycota</taxon>
        <taxon>Ustilaginomycotina</taxon>
        <taxon>Ustilaginomycetes</taxon>
        <taxon>Ustilaginales</taxon>
        <taxon>Anthracoideaceae</taxon>
        <taxon>Testicularia</taxon>
    </lineage>
</organism>
<dbReference type="Proteomes" id="UP000246740">
    <property type="component" value="Unassembled WGS sequence"/>
</dbReference>